<protein>
    <submittedName>
        <fullName evidence="2">Right-handed parallel beta-helix repeat-containing protein</fullName>
    </submittedName>
</protein>
<sequence length="546" mass="58883">MKRTKTNTTFGERGDEITNGPKINRRTYIQGATGTLAVGGYVFHPVNNVRASSMSVEIPQTYLDRFENIVNVVEAGADATGNVPIDDVLSQNVGNDTLFVFPEGRYLMNQQLRETGFENLGFYGPNATVTHGTIDAIEDKIVTAGEFSGPSRFFRLGVIYAPGRDLLFEGLTFDFTAPQSGIRAIEAYVTDGLEVRDITITGQHDTGTFGPALFSVTAANGTGIIERFKAPDGAAYTEDTIGDIDLGPTGMLIDPYSAGTLRIVDCELGRFPDNGLYVSGANGTVHVEGGTYKNSSISSVRLKGYGSSVRGTTVVIDEFVQGISQRGIRLDDGSNLRIEDTTVSITGPIEDAIRVLNDVETAAIRDCDIVLNDDGGCARGIQITPDAGRVEILDSTIEIEGSNFAVYVQGRNVTEDSTVLMKNISITGPAPGETAREALRIERANGRFENLAIDQPGEDYRRCAEILADDNLFVGGTYKSTHHPFINKGNRTRFDDITAQSYSGRQAIKLYSEGTDVVIMDSVLYGGYTDKGAEGFVVDNTEMPPA</sequence>
<dbReference type="Gene3D" id="2.160.20.20">
    <property type="match status" value="1"/>
</dbReference>
<evidence type="ECO:0000256" key="1">
    <source>
        <dbReference type="SAM" id="MobiDB-lite"/>
    </source>
</evidence>
<reference evidence="2 3" key="1">
    <citation type="submission" date="2019-04" db="EMBL/GenBank/DDBJ databases">
        <title>Methylomes of two halophilic Archaea, Haloarcula marismortui and Haloferax mediterranei.</title>
        <authorList>
            <person name="DasSarma S."/>
            <person name="DasSarma P."/>
            <person name="DasSarma S."/>
            <person name="Fomenkov A."/>
            <person name="Vincze T."/>
            <person name="Anton B.P."/>
            <person name="Roberts R.J."/>
        </authorList>
    </citation>
    <scope>NUCLEOTIDE SEQUENCE [LARGE SCALE GENOMIC DNA]</scope>
    <source>
        <strain evidence="3">ATCC 33500 / DSM 1411 / JCM 8866 / NBRC 14739 / NCIMB 2177 / R-4</strain>
        <plasmid evidence="2 3">pHME505</plasmid>
    </source>
</reference>
<keyword evidence="2" id="KW-0614">Plasmid</keyword>
<accession>A0A4P8P936</accession>
<dbReference type="SUPFAM" id="SSF51126">
    <property type="entry name" value="Pectin lyase-like"/>
    <property type="match status" value="1"/>
</dbReference>
<dbReference type="InterPro" id="IPR011050">
    <property type="entry name" value="Pectin_lyase_fold/virulence"/>
</dbReference>
<feature type="compositionally biased region" description="Polar residues" evidence="1">
    <location>
        <begin position="1"/>
        <end position="10"/>
    </location>
</feature>
<dbReference type="AlphaFoldDB" id="A0A4P8P936"/>
<gene>
    <name evidence="2" type="ORF">E6P09_17130</name>
</gene>
<geneLocation type="plasmid" evidence="2 3">
    <name>pHME505</name>
</geneLocation>
<dbReference type="EMBL" id="CP039140">
    <property type="protein sequence ID" value="QCQ77030.1"/>
    <property type="molecule type" value="Genomic_DNA"/>
</dbReference>
<evidence type="ECO:0000313" key="3">
    <source>
        <dbReference type="Proteomes" id="UP000299011"/>
    </source>
</evidence>
<organism evidence="2 3">
    <name type="scientific">Haloferax mediterranei (strain ATCC 33500 / DSM 1411 / JCM 8866 / NBRC 14739 / NCIMB 2177 / R-4)</name>
    <name type="common">Halobacterium mediterranei</name>
    <dbReference type="NCBI Taxonomy" id="523841"/>
    <lineage>
        <taxon>Archaea</taxon>
        <taxon>Methanobacteriati</taxon>
        <taxon>Methanobacteriota</taxon>
        <taxon>Stenosarchaea group</taxon>
        <taxon>Halobacteria</taxon>
        <taxon>Halobacteriales</taxon>
        <taxon>Haloferacaceae</taxon>
        <taxon>Haloferax</taxon>
    </lineage>
</organism>
<dbReference type="Proteomes" id="UP000299011">
    <property type="component" value="Plasmid pHME505"/>
</dbReference>
<proteinExistence type="predicted"/>
<feature type="region of interest" description="Disordered" evidence="1">
    <location>
        <begin position="1"/>
        <end position="21"/>
    </location>
</feature>
<dbReference type="InterPro" id="IPR012332">
    <property type="entry name" value="Autotransporter_pectin_lyase_C"/>
</dbReference>
<evidence type="ECO:0000313" key="2">
    <source>
        <dbReference type="EMBL" id="QCQ77030.1"/>
    </source>
</evidence>
<name>A0A4P8P936_HALMT</name>
<dbReference type="OrthoDB" id="202667at2157"/>